<evidence type="ECO:0000256" key="1">
    <source>
        <dbReference type="SAM" id="MobiDB-lite"/>
    </source>
</evidence>
<proteinExistence type="predicted"/>
<feature type="non-terminal residue" evidence="2">
    <location>
        <position position="1"/>
    </location>
</feature>
<gene>
    <name evidence="2" type="ORF">TanjilG_12768</name>
</gene>
<protein>
    <submittedName>
        <fullName evidence="2">Uncharacterized protein</fullName>
    </submittedName>
</protein>
<evidence type="ECO:0000313" key="3">
    <source>
        <dbReference type="Proteomes" id="UP000188354"/>
    </source>
</evidence>
<name>A0A1J7GE74_LUPAN</name>
<dbReference type="OMA" id="VERNDKC"/>
<dbReference type="AlphaFoldDB" id="A0A1J7GE74"/>
<evidence type="ECO:0000313" key="2">
    <source>
        <dbReference type="EMBL" id="OIV98645.1"/>
    </source>
</evidence>
<dbReference type="EMBL" id="CM007373">
    <property type="protein sequence ID" value="OIV98645.1"/>
    <property type="molecule type" value="Genomic_DNA"/>
</dbReference>
<keyword evidence="3" id="KW-1185">Reference proteome</keyword>
<dbReference type="Proteomes" id="UP000188354">
    <property type="component" value="Chromosome LG13"/>
</dbReference>
<sequence length="274" mass="31572">QIFQWLFRGLHAQERESRTFHNPSPKSEDIRDQNAKGKDISLLKHHRAYQRSKRKEWSKFRSKNSNIFAFIYMKDIPKECFYSTINLKRLGSFNKRHFVHSMRMKREEARVINKADSFVHVGNKVLPITEAPFSSSVERNDKCDTKENKGEKKKPISRMKELLRWATSAKTQKGDKFNGRKVLMLGRRGTLKAVPNDDKVCSESPKMSFKWDLESGSTFSSFSAISIASSSQNVQTQTSPSTILIPPSETDQITLNHKQGNWITTDTECKSSCF</sequence>
<dbReference type="PANTHER" id="PTHR36038">
    <property type="entry name" value="OS06G0102750 PROTEIN"/>
    <property type="match status" value="1"/>
</dbReference>
<dbReference type="PANTHER" id="PTHR36038:SF3">
    <property type="entry name" value="OVATE FAMILY PROTEIN"/>
    <property type="match status" value="1"/>
</dbReference>
<reference evidence="2 3" key="1">
    <citation type="journal article" date="2017" name="Plant Biotechnol. J.">
        <title>A comprehensive draft genome sequence for lupin (Lupinus angustifolius), an emerging health food: insights into plant-microbe interactions and legume evolution.</title>
        <authorList>
            <person name="Hane J.K."/>
            <person name="Ming Y."/>
            <person name="Kamphuis L.G."/>
            <person name="Nelson M.N."/>
            <person name="Garg G."/>
            <person name="Atkins C.A."/>
            <person name="Bayer P.E."/>
            <person name="Bravo A."/>
            <person name="Bringans S."/>
            <person name="Cannon S."/>
            <person name="Edwards D."/>
            <person name="Foley R."/>
            <person name="Gao L.L."/>
            <person name="Harrison M.J."/>
            <person name="Huang W."/>
            <person name="Hurgobin B."/>
            <person name="Li S."/>
            <person name="Liu C.W."/>
            <person name="McGrath A."/>
            <person name="Morahan G."/>
            <person name="Murray J."/>
            <person name="Weller J."/>
            <person name="Jian J."/>
            <person name="Singh K.B."/>
        </authorList>
    </citation>
    <scope>NUCLEOTIDE SEQUENCE [LARGE SCALE GENOMIC DNA]</scope>
    <source>
        <strain evidence="3">cv. Tanjil</strain>
        <tissue evidence="2">Whole plant</tissue>
    </source>
</reference>
<feature type="region of interest" description="Disordered" evidence="1">
    <location>
        <begin position="16"/>
        <end position="36"/>
    </location>
</feature>
<feature type="compositionally biased region" description="Basic and acidic residues" evidence="1">
    <location>
        <begin position="26"/>
        <end position="36"/>
    </location>
</feature>
<accession>A0A1J7GE74</accession>
<dbReference type="Gramene" id="OIV98645">
    <property type="protein sequence ID" value="OIV98645"/>
    <property type="gene ID" value="TanjilG_12768"/>
</dbReference>
<organism evidence="2 3">
    <name type="scientific">Lupinus angustifolius</name>
    <name type="common">Narrow-leaved blue lupine</name>
    <dbReference type="NCBI Taxonomy" id="3871"/>
    <lineage>
        <taxon>Eukaryota</taxon>
        <taxon>Viridiplantae</taxon>
        <taxon>Streptophyta</taxon>
        <taxon>Embryophyta</taxon>
        <taxon>Tracheophyta</taxon>
        <taxon>Spermatophyta</taxon>
        <taxon>Magnoliopsida</taxon>
        <taxon>eudicotyledons</taxon>
        <taxon>Gunneridae</taxon>
        <taxon>Pentapetalae</taxon>
        <taxon>rosids</taxon>
        <taxon>fabids</taxon>
        <taxon>Fabales</taxon>
        <taxon>Fabaceae</taxon>
        <taxon>Papilionoideae</taxon>
        <taxon>50 kb inversion clade</taxon>
        <taxon>genistoids sensu lato</taxon>
        <taxon>core genistoids</taxon>
        <taxon>Genisteae</taxon>
        <taxon>Lupinus</taxon>
    </lineage>
</organism>